<feature type="compositionally biased region" description="Acidic residues" evidence="1">
    <location>
        <begin position="182"/>
        <end position="193"/>
    </location>
</feature>
<comment type="caution">
    <text evidence="2">The sequence shown here is derived from an EMBL/GenBank/DDBJ whole genome shotgun (WGS) entry which is preliminary data.</text>
</comment>
<reference evidence="2" key="1">
    <citation type="journal article" date="2021" name="J Fungi (Basel)">
        <title>Virulence traits and population genomics of the black yeast Aureobasidium melanogenum.</title>
        <authorList>
            <person name="Cernosa A."/>
            <person name="Sun X."/>
            <person name="Gostincar C."/>
            <person name="Fang C."/>
            <person name="Gunde-Cimerman N."/>
            <person name="Song Z."/>
        </authorList>
    </citation>
    <scope>NUCLEOTIDE SEQUENCE</scope>
    <source>
        <strain evidence="2">EXF-8016</strain>
    </source>
</reference>
<dbReference type="AlphaFoldDB" id="A0A9P8GDB6"/>
<accession>A0A9P8GDB6</accession>
<proteinExistence type="predicted"/>
<evidence type="ECO:0000313" key="2">
    <source>
        <dbReference type="EMBL" id="KAH0218550.1"/>
    </source>
</evidence>
<reference evidence="2" key="2">
    <citation type="submission" date="2021-08" db="EMBL/GenBank/DDBJ databases">
        <authorList>
            <person name="Gostincar C."/>
            <person name="Sun X."/>
            <person name="Song Z."/>
            <person name="Gunde-Cimerman N."/>
        </authorList>
    </citation>
    <scope>NUCLEOTIDE SEQUENCE</scope>
    <source>
        <strain evidence="2">EXF-8016</strain>
    </source>
</reference>
<sequence length="268" mass="29754">MASIFRIDNMRTNKGNTHIQHDFKKDSLALSLAIVDGIARLMPTFGITVTSPAPVIARLLSEIIRGFVVDLPKTSPKQWDILGGAFAYALSSYAKQTDVAEVYLLRAQEAFLSGARTGLGELNWHLNPQKQARMVKKGVMLGLGVGVESTIDPARLESTRNIQQIIAAFAYKGDQAEPNDVTMDEDDTLIEDPTDNKNPPLEDEDEPTLVEDDEEAETEIKEPDIVKKPRPQRRVSYAGYASKKVNETFVVFDHSDDEDYVADSDIED</sequence>
<dbReference type="EMBL" id="JAHFYH010000048">
    <property type="protein sequence ID" value="KAH0218550.1"/>
    <property type="molecule type" value="Genomic_DNA"/>
</dbReference>
<feature type="region of interest" description="Disordered" evidence="1">
    <location>
        <begin position="176"/>
        <end position="233"/>
    </location>
</feature>
<feature type="compositionally biased region" description="Basic and acidic residues" evidence="1">
    <location>
        <begin position="218"/>
        <end position="227"/>
    </location>
</feature>
<dbReference type="OrthoDB" id="5397734at2759"/>
<feature type="non-terminal residue" evidence="2">
    <location>
        <position position="268"/>
    </location>
</feature>
<protein>
    <submittedName>
        <fullName evidence="2">Uncharacterized protein</fullName>
    </submittedName>
</protein>
<dbReference type="Proteomes" id="UP000767238">
    <property type="component" value="Unassembled WGS sequence"/>
</dbReference>
<evidence type="ECO:0000256" key="1">
    <source>
        <dbReference type="SAM" id="MobiDB-lite"/>
    </source>
</evidence>
<name>A0A9P8GDB6_AURME</name>
<feature type="compositionally biased region" description="Acidic residues" evidence="1">
    <location>
        <begin position="201"/>
        <end position="217"/>
    </location>
</feature>
<gene>
    <name evidence="2" type="ORF">KCV03_g6447</name>
</gene>
<evidence type="ECO:0000313" key="3">
    <source>
        <dbReference type="Proteomes" id="UP000767238"/>
    </source>
</evidence>
<organism evidence="2 3">
    <name type="scientific">Aureobasidium melanogenum</name>
    <name type="common">Aureobasidium pullulans var. melanogenum</name>
    <dbReference type="NCBI Taxonomy" id="46634"/>
    <lineage>
        <taxon>Eukaryota</taxon>
        <taxon>Fungi</taxon>
        <taxon>Dikarya</taxon>
        <taxon>Ascomycota</taxon>
        <taxon>Pezizomycotina</taxon>
        <taxon>Dothideomycetes</taxon>
        <taxon>Dothideomycetidae</taxon>
        <taxon>Dothideales</taxon>
        <taxon>Saccotheciaceae</taxon>
        <taxon>Aureobasidium</taxon>
    </lineage>
</organism>